<dbReference type="PANTHER" id="PTHR33322:SF18">
    <property type="entry name" value="BAG FAMILY MOLECULAR CHAPERONE REGULATOR 8, CHLOROPLASTIC"/>
    <property type="match status" value="1"/>
</dbReference>
<dbReference type="AlphaFoldDB" id="A0A9N7N1D4"/>
<evidence type="ECO:0000256" key="2">
    <source>
        <dbReference type="SAM" id="Coils"/>
    </source>
</evidence>
<reference evidence="3" key="1">
    <citation type="submission" date="2019-12" db="EMBL/GenBank/DDBJ databases">
        <authorList>
            <person name="Scholes J."/>
        </authorList>
    </citation>
    <scope>NUCLEOTIDE SEQUENCE</scope>
</reference>
<feature type="coiled-coil region" evidence="2">
    <location>
        <begin position="245"/>
        <end position="272"/>
    </location>
</feature>
<dbReference type="GO" id="GO:0006457">
    <property type="term" value="P:protein folding"/>
    <property type="evidence" value="ECO:0007669"/>
    <property type="project" value="TreeGrafter"/>
</dbReference>
<organism evidence="3 4">
    <name type="scientific">Striga hermonthica</name>
    <name type="common">Purple witchweed</name>
    <name type="synonym">Buchnera hermonthica</name>
    <dbReference type="NCBI Taxonomy" id="68872"/>
    <lineage>
        <taxon>Eukaryota</taxon>
        <taxon>Viridiplantae</taxon>
        <taxon>Streptophyta</taxon>
        <taxon>Embryophyta</taxon>
        <taxon>Tracheophyta</taxon>
        <taxon>Spermatophyta</taxon>
        <taxon>Magnoliopsida</taxon>
        <taxon>eudicotyledons</taxon>
        <taxon>Gunneridae</taxon>
        <taxon>Pentapetalae</taxon>
        <taxon>asterids</taxon>
        <taxon>lamiids</taxon>
        <taxon>Lamiales</taxon>
        <taxon>Orobanchaceae</taxon>
        <taxon>Buchnereae</taxon>
        <taxon>Striga</taxon>
    </lineage>
</organism>
<accession>A0A9N7N1D4</accession>
<evidence type="ECO:0000313" key="3">
    <source>
        <dbReference type="EMBL" id="CAA0820275.1"/>
    </source>
</evidence>
<sequence>MASHHHHLSHRPTAASFCCCCPPYPPCHHHPPPPPLPPDCHPIYHHPPQPHLYPAQTPISDSHQHRPSFRELYYDEERETQHTIASLLRRIAALESALRGRTSSSAYYLRDAAARTIQAHFRAFLLRRSRTLRQLKDLASIKSSLGVLKSSVTKQILFDYDLMYHQAMELARKLDTVQGGDPMIQDGKNLVKRELVKFMDFMDGFYIERVSSSSGVNMRYKQSNSRIRVPNGKREMGNLKSGSAKNVTMEKLRGLVERIEKIKEELDEDEENSVIDGSDVFVQNHCVSGINNMNLANQYYRARPKLKKSVSFADDGEICRVLNRNSESILEDNDDDNGDSVGLVRRDFENGDVGREVEENEVLSKEDDDGEEDEVEAHLENLRNECIMQRKMYKQGEDDGIDFSVPLPLKMEKGANFIDKRKKLTLDL</sequence>
<dbReference type="InterPro" id="IPR040400">
    <property type="entry name" value="BAG5/6/7/8"/>
</dbReference>
<dbReference type="EMBL" id="CACSLK010020336">
    <property type="protein sequence ID" value="CAA0820275.1"/>
    <property type="molecule type" value="Genomic_DNA"/>
</dbReference>
<dbReference type="Proteomes" id="UP001153555">
    <property type="component" value="Unassembled WGS sequence"/>
</dbReference>
<proteinExistence type="predicted"/>
<comment type="caution">
    <text evidence="3">The sequence shown here is derived from an EMBL/GenBank/DDBJ whole genome shotgun (WGS) entry which is preliminary data.</text>
</comment>
<protein>
    <submittedName>
        <fullName evidence="3">BAG family molecular chaperone regulator 8-chloroplastic</fullName>
    </submittedName>
</protein>
<keyword evidence="1" id="KW-0143">Chaperone</keyword>
<keyword evidence="4" id="KW-1185">Reference proteome</keyword>
<dbReference type="OrthoDB" id="1100735at2759"/>
<evidence type="ECO:0000256" key="1">
    <source>
        <dbReference type="ARBA" id="ARBA00023186"/>
    </source>
</evidence>
<name>A0A9N7N1D4_STRHE</name>
<evidence type="ECO:0000313" key="4">
    <source>
        <dbReference type="Proteomes" id="UP001153555"/>
    </source>
</evidence>
<gene>
    <name evidence="3" type="ORF">SHERM_01513</name>
</gene>
<dbReference type="GO" id="GO:0009506">
    <property type="term" value="C:plasmodesma"/>
    <property type="evidence" value="ECO:0007669"/>
    <property type="project" value="TreeGrafter"/>
</dbReference>
<dbReference type="PROSITE" id="PS50096">
    <property type="entry name" value="IQ"/>
    <property type="match status" value="1"/>
</dbReference>
<keyword evidence="2" id="KW-0175">Coiled coil</keyword>
<dbReference type="PANTHER" id="PTHR33322">
    <property type="entry name" value="BAG DOMAIN CONTAINING PROTEIN, EXPRESSED"/>
    <property type="match status" value="1"/>
</dbReference>